<keyword evidence="3 6" id="KW-0812">Transmembrane</keyword>
<dbReference type="InterPro" id="IPR011701">
    <property type="entry name" value="MFS"/>
</dbReference>
<sequence>MASPEKVLAELEAPTASEVPDHDNQNQISIERYSVFKVRGKWCIVAMVSDAAWFSTLSSFIYYPAIPTLSKSLGVSVSKINLTVTTYMAIASIAPALVGDTADILGRRPVYILVLSIYGIANLAIALTTSYSALLGLQVLQALAISGTFSIAYGVVTDVTSPAERGSFAALVSFAITIAPSLSPILGGALTFASRWA</sequence>
<dbReference type="EMBL" id="JAQJAN010000001">
    <property type="protein sequence ID" value="KAJ5740562.1"/>
    <property type="molecule type" value="Genomic_DNA"/>
</dbReference>
<comment type="caution">
    <text evidence="8">The sequence shown here is derived from an EMBL/GenBank/DDBJ whole genome shotgun (WGS) entry which is preliminary data.</text>
</comment>
<dbReference type="Gene3D" id="1.20.1720.10">
    <property type="entry name" value="Multidrug resistance protein D"/>
    <property type="match status" value="1"/>
</dbReference>
<organism evidence="8 9">
    <name type="scientific">Penicillium malachiteum</name>
    <dbReference type="NCBI Taxonomy" id="1324776"/>
    <lineage>
        <taxon>Eukaryota</taxon>
        <taxon>Fungi</taxon>
        <taxon>Dikarya</taxon>
        <taxon>Ascomycota</taxon>
        <taxon>Pezizomycotina</taxon>
        <taxon>Eurotiomycetes</taxon>
        <taxon>Eurotiomycetidae</taxon>
        <taxon>Eurotiales</taxon>
        <taxon>Aspergillaceae</taxon>
        <taxon>Penicillium</taxon>
    </lineage>
</organism>
<reference evidence="8" key="2">
    <citation type="submission" date="2023-01" db="EMBL/GenBank/DDBJ databases">
        <authorList>
            <person name="Petersen C."/>
        </authorList>
    </citation>
    <scope>NUCLEOTIDE SEQUENCE</scope>
    <source>
        <strain evidence="8">IBT 17514</strain>
    </source>
</reference>
<keyword evidence="4 6" id="KW-1133">Transmembrane helix</keyword>
<evidence type="ECO:0000256" key="6">
    <source>
        <dbReference type="SAM" id="Phobius"/>
    </source>
</evidence>
<comment type="subcellular location">
    <subcellularLocation>
        <location evidence="1">Membrane</location>
        <topology evidence="1">Multi-pass membrane protein</topology>
    </subcellularLocation>
</comment>
<dbReference type="PROSITE" id="PS50850">
    <property type="entry name" value="MFS"/>
    <property type="match status" value="1"/>
</dbReference>
<accession>A0AAD6N0Z4</accession>
<gene>
    <name evidence="8" type="ORF">N7493_000434</name>
</gene>
<feature type="transmembrane region" description="Helical" evidence="6">
    <location>
        <begin position="110"/>
        <end position="129"/>
    </location>
</feature>
<evidence type="ECO:0000313" key="9">
    <source>
        <dbReference type="Proteomes" id="UP001215712"/>
    </source>
</evidence>
<dbReference type="InterPro" id="IPR036259">
    <property type="entry name" value="MFS_trans_sf"/>
</dbReference>
<proteinExistence type="predicted"/>
<dbReference type="AlphaFoldDB" id="A0AAD6N0Z4"/>
<feature type="transmembrane region" description="Helical" evidence="6">
    <location>
        <begin position="135"/>
        <end position="156"/>
    </location>
</feature>
<evidence type="ECO:0000313" key="8">
    <source>
        <dbReference type="EMBL" id="KAJ5740562.1"/>
    </source>
</evidence>
<feature type="domain" description="Major facilitator superfamily (MFS) profile" evidence="7">
    <location>
        <begin position="44"/>
        <end position="197"/>
    </location>
</feature>
<evidence type="ECO:0000259" key="7">
    <source>
        <dbReference type="PROSITE" id="PS50850"/>
    </source>
</evidence>
<dbReference type="PANTHER" id="PTHR23502">
    <property type="entry name" value="MAJOR FACILITATOR SUPERFAMILY"/>
    <property type="match status" value="1"/>
</dbReference>
<keyword evidence="2" id="KW-0813">Transport</keyword>
<dbReference type="GO" id="GO:0005886">
    <property type="term" value="C:plasma membrane"/>
    <property type="evidence" value="ECO:0007669"/>
    <property type="project" value="TreeGrafter"/>
</dbReference>
<protein>
    <submittedName>
        <fullName evidence="8">Chloramphenicol resistance protein</fullName>
    </submittedName>
</protein>
<reference evidence="8" key="1">
    <citation type="journal article" date="2023" name="IMA Fungus">
        <title>Comparative genomic study of the Penicillium genus elucidates a diverse pangenome and 15 lateral gene transfer events.</title>
        <authorList>
            <person name="Petersen C."/>
            <person name="Sorensen T."/>
            <person name="Nielsen M.R."/>
            <person name="Sondergaard T.E."/>
            <person name="Sorensen J.L."/>
            <person name="Fitzpatrick D.A."/>
            <person name="Frisvad J.C."/>
            <person name="Nielsen K.L."/>
        </authorList>
    </citation>
    <scope>NUCLEOTIDE SEQUENCE</scope>
    <source>
        <strain evidence="8">IBT 17514</strain>
    </source>
</reference>
<name>A0AAD6N0Z4_9EURO</name>
<keyword evidence="9" id="KW-1185">Reference proteome</keyword>
<dbReference type="SUPFAM" id="SSF103473">
    <property type="entry name" value="MFS general substrate transporter"/>
    <property type="match status" value="1"/>
</dbReference>
<dbReference type="InterPro" id="IPR020846">
    <property type="entry name" value="MFS_dom"/>
</dbReference>
<feature type="transmembrane region" description="Helical" evidence="6">
    <location>
        <begin position="168"/>
        <end position="193"/>
    </location>
</feature>
<evidence type="ECO:0000256" key="5">
    <source>
        <dbReference type="ARBA" id="ARBA00023136"/>
    </source>
</evidence>
<evidence type="ECO:0000256" key="1">
    <source>
        <dbReference type="ARBA" id="ARBA00004141"/>
    </source>
</evidence>
<evidence type="ECO:0000256" key="2">
    <source>
        <dbReference type="ARBA" id="ARBA00022448"/>
    </source>
</evidence>
<dbReference type="Pfam" id="PF07690">
    <property type="entry name" value="MFS_1"/>
    <property type="match status" value="1"/>
</dbReference>
<keyword evidence="5 6" id="KW-0472">Membrane</keyword>
<dbReference type="GO" id="GO:0022857">
    <property type="term" value="F:transmembrane transporter activity"/>
    <property type="evidence" value="ECO:0007669"/>
    <property type="project" value="InterPro"/>
</dbReference>
<dbReference type="PANTHER" id="PTHR23502:SF51">
    <property type="entry name" value="QUINIDINE RESISTANCE PROTEIN 1-RELATED"/>
    <property type="match status" value="1"/>
</dbReference>
<evidence type="ECO:0000256" key="4">
    <source>
        <dbReference type="ARBA" id="ARBA00022989"/>
    </source>
</evidence>
<evidence type="ECO:0000256" key="3">
    <source>
        <dbReference type="ARBA" id="ARBA00022692"/>
    </source>
</evidence>
<feature type="transmembrane region" description="Helical" evidence="6">
    <location>
        <begin position="80"/>
        <end position="98"/>
    </location>
</feature>
<dbReference type="Proteomes" id="UP001215712">
    <property type="component" value="Unassembled WGS sequence"/>
</dbReference>
<feature type="transmembrane region" description="Helical" evidence="6">
    <location>
        <begin position="42"/>
        <end position="65"/>
    </location>
</feature>